<dbReference type="PANTHER" id="PTHR42791">
    <property type="entry name" value="GNAT FAMILY ACETYLTRANSFERASE"/>
    <property type="match status" value="1"/>
</dbReference>
<protein>
    <recommendedName>
        <fullName evidence="4">N-acetyltransferase domain-containing protein</fullName>
    </recommendedName>
</protein>
<dbReference type="InterPro" id="IPR052523">
    <property type="entry name" value="Trichothecene_AcTrans"/>
</dbReference>
<evidence type="ECO:0000256" key="1">
    <source>
        <dbReference type="SAM" id="MobiDB-lite"/>
    </source>
</evidence>
<dbReference type="PANTHER" id="PTHR42791:SF1">
    <property type="entry name" value="N-ACETYLTRANSFERASE DOMAIN-CONTAINING PROTEIN"/>
    <property type="match status" value="1"/>
</dbReference>
<feature type="compositionally biased region" description="Low complexity" evidence="1">
    <location>
        <begin position="30"/>
        <end position="49"/>
    </location>
</feature>
<reference evidence="2 3" key="1">
    <citation type="submission" date="2015-01" db="EMBL/GenBank/DDBJ databases">
        <title>The Genome Sequence of Capronia semiimmersa CBS27337.</title>
        <authorList>
            <consortium name="The Broad Institute Genomics Platform"/>
            <person name="Cuomo C."/>
            <person name="de Hoog S."/>
            <person name="Gorbushina A."/>
            <person name="Stielow B."/>
            <person name="Teixiera M."/>
            <person name="Abouelleil A."/>
            <person name="Chapman S.B."/>
            <person name="Priest M."/>
            <person name="Young S.K."/>
            <person name="Wortman J."/>
            <person name="Nusbaum C."/>
            <person name="Birren B."/>
        </authorList>
    </citation>
    <scope>NUCLEOTIDE SEQUENCE [LARGE SCALE GENOMIC DNA]</scope>
    <source>
        <strain evidence="2 3">CBS 27337</strain>
    </source>
</reference>
<feature type="compositionally biased region" description="Polar residues" evidence="1">
    <location>
        <begin position="9"/>
        <end position="29"/>
    </location>
</feature>
<dbReference type="AlphaFoldDB" id="A0A0D2EDT1"/>
<name>A0A0D2EDT1_9EURO</name>
<evidence type="ECO:0000313" key="3">
    <source>
        <dbReference type="Proteomes" id="UP000054266"/>
    </source>
</evidence>
<organism evidence="2 3">
    <name type="scientific">Phialophora macrospora</name>
    <dbReference type="NCBI Taxonomy" id="1851006"/>
    <lineage>
        <taxon>Eukaryota</taxon>
        <taxon>Fungi</taxon>
        <taxon>Dikarya</taxon>
        <taxon>Ascomycota</taxon>
        <taxon>Pezizomycotina</taxon>
        <taxon>Eurotiomycetes</taxon>
        <taxon>Chaetothyriomycetidae</taxon>
        <taxon>Chaetothyriales</taxon>
        <taxon>Herpotrichiellaceae</taxon>
        <taxon>Phialophora</taxon>
    </lineage>
</organism>
<keyword evidence="3" id="KW-1185">Reference proteome</keyword>
<evidence type="ECO:0000313" key="2">
    <source>
        <dbReference type="EMBL" id="KIW72452.1"/>
    </source>
</evidence>
<proteinExistence type="predicted"/>
<dbReference type="SUPFAM" id="SSF55729">
    <property type="entry name" value="Acyl-CoA N-acyltransferases (Nat)"/>
    <property type="match status" value="1"/>
</dbReference>
<gene>
    <name evidence="2" type="ORF">PV04_00643</name>
</gene>
<dbReference type="STRING" id="5601.A0A0D2EDT1"/>
<sequence length="282" mass="30466">MATEPVASLVNNDVPSRPGNTAAPSTALNTMSTSTSTFTPTSTSMPAPTSTSTAISFTLSQSPEYSHRLAEIVSRATVTDPLDIIFQQEKTGPSTPVTPALLYLGAKRRVDAKIAAGAFVVEACNFAAVACWEPPASNPAPLSEEQLREVERETPVFGRFLRHVQAAETACFGAAAATSPPSPFHQPHWKLSLMARDPLRKDKGAVRAVIEPFVARAKAERLPLWLVAANARARDVYAYFGFRVVSVVWSYPYGRDGDVRSDRDGGIDGIPSWCMVCNWPVE</sequence>
<dbReference type="HOGENOM" id="CLU_069195_1_0_1"/>
<dbReference type="Proteomes" id="UP000054266">
    <property type="component" value="Unassembled WGS sequence"/>
</dbReference>
<evidence type="ECO:0008006" key="4">
    <source>
        <dbReference type="Google" id="ProtNLM"/>
    </source>
</evidence>
<dbReference type="EMBL" id="KN846956">
    <property type="protein sequence ID" value="KIW72452.1"/>
    <property type="molecule type" value="Genomic_DNA"/>
</dbReference>
<dbReference type="Gene3D" id="3.40.630.30">
    <property type="match status" value="1"/>
</dbReference>
<feature type="region of interest" description="Disordered" evidence="1">
    <location>
        <begin position="1"/>
        <end position="49"/>
    </location>
</feature>
<accession>A0A0D2EDT1</accession>
<dbReference type="InterPro" id="IPR016181">
    <property type="entry name" value="Acyl_CoA_acyltransferase"/>
</dbReference>